<evidence type="ECO:0000259" key="3">
    <source>
        <dbReference type="Pfam" id="PF00497"/>
    </source>
</evidence>
<evidence type="ECO:0000256" key="1">
    <source>
        <dbReference type="ARBA" id="ARBA00010333"/>
    </source>
</evidence>
<dbReference type="EMBL" id="FMTL01000001">
    <property type="protein sequence ID" value="SCW36533.1"/>
    <property type="molecule type" value="Genomic_DNA"/>
</dbReference>
<evidence type="ECO:0000313" key="4">
    <source>
        <dbReference type="EMBL" id="SCW36533.1"/>
    </source>
</evidence>
<dbReference type="RefSeq" id="WP_244152830.1">
    <property type="nucleotide sequence ID" value="NZ_FMTL01000001.1"/>
</dbReference>
<keyword evidence="2" id="KW-0732">Signal</keyword>
<comment type="caution">
    <text evidence="4">The sequence shown here is derived from an EMBL/GenBank/DDBJ whole genome shotgun (WGS) entry which is preliminary data.</text>
</comment>
<dbReference type="PANTHER" id="PTHR35936">
    <property type="entry name" value="MEMBRANE-BOUND LYTIC MUREIN TRANSGLYCOSYLASE F"/>
    <property type="match status" value="1"/>
</dbReference>
<dbReference type="SUPFAM" id="SSF53850">
    <property type="entry name" value="Periplasmic binding protein-like II"/>
    <property type="match status" value="1"/>
</dbReference>
<gene>
    <name evidence="4" type="ORF">SAMN05216370_0720</name>
</gene>
<comment type="similarity">
    <text evidence="1">Belongs to the bacterial solute-binding protein 3 family.</text>
</comment>
<dbReference type="InterPro" id="IPR001638">
    <property type="entry name" value="Solute-binding_3/MltF_N"/>
</dbReference>
<evidence type="ECO:0000256" key="2">
    <source>
        <dbReference type="ARBA" id="ARBA00022729"/>
    </source>
</evidence>
<sequence>MQSHAIAGYAGLWSNLGIAMKWLWVCCLLSCSLSVSAQALRVGFGTHKPPYIFESEASGLEYDIVMTAAQRGGLEPMAYYAPMERLNLMLSKGHIDVIATTNERSGGSIFYSDAYIRYQNVAVALRSRNLDIQRISDLVGYSVNAFQRARFLLGSEFEAMAANNPRYREEAFQIARNRMLYSGRVDVVVSDMRILRYFNREVYTQVDVTQPLTLYPIFAPTDYKLGCRLQADCERFNRGLAAIRENGEYTTIERRYAVY</sequence>
<accession>A0AB37Z3J1</accession>
<organism evidence="4 5">
    <name type="scientific">Pseudomonas peli</name>
    <dbReference type="NCBI Taxonomy" id="592361"/>
    <lineage>
        <taxon>Bacteria</taxon>
        <taxon>Pseudomonadati</taxon>
        <taxon>Pseudomonadota</taxon>
        <taxon>Gammaproteobacteria</taxon>
        <taxon>Pseudomonadales</taxon>
        <taxon>Pseudomonadaceae</taxon>
        <taxon>Pseudomonas</taxon>
    </lineage>
</organism>
<dbReference type="Pfam" id="PF00497">
    <property type="entry name" value="SBP_bac_3"/>
    <property type="match status" value="1"/>
</dbReference>
<evidence type="ECO:0000313" key="5">
    <source>
        <dbReference type="Proteomes" id="UP000242418"/>
    </source>
</evidence>
<keyword evidence="5" id="KW-1185">Reference proteome</keyword>
<protein>
    <submittedName>
        <fullName evidence="4">Amino acid ABC transporter substrate-binding protein, PAAT family</fullName>
    </submittedName>
</protein>
<reference evidence="4 5" key="1">
    <citation type="submission" date="2016-10" db="EMBL/GenBank/DDBJ databases">
        <authorList>
            <person name="Varghese N."/>
            <person name="Submissions S."/>
        </authorList>
    </citation>
    <scope>NUCLEOTIDE SEQUENCE [LARGE SCALE GENOMIC DNA]</scope>
    <source>
        <strain evidence="4 5">DSM 17833</strain>
    </source>
</reference>
<proteinExistence type="inferred from homology"/>
<feature type="domain" description="Solute-binding protein family 3/N-terminal" evidence="3">
    <location>
        <begin position="40"/>
        <end position="256"/>
    </location>
</feature>
<dbReference type="AlphaFoldDB" id="A0AB37Z3J1"/>
<dbReference type="Proteomes" id="UP000242418">
    <property type="component" value="Unassembled WGS sequence"/>
</dbReference>
<name>A0AB37Z3J1_9PSED</name>
<dbReference type="Gene3D" id="3.40.190.10">
    <property type="entry name" value="Periplasmic binding protein-like II"/>
    <property type="match status" value="2"/>
</dbReference>